<name>A0AAV3S0Y4_LITER</name>
<evidence type="ECO:0000313" key="2">
    <source>
        <dbReference type="Proteomes" id="UP001454036"/>
    </source>
</evidence>
<reference evidence="1 2" key="1">
    <citation type="submission" date="2024-01" db="EMBL/GenBank/DDBJ databases">
        <title>The complete chloroplast genome sequence of Lithospermum erythrorhizon: insights into the phylogenetic relationship among Boraginaceae species and the maternal lineages of purple gromwells.</title>
        <authorList>
            <person name="Okada T."/>
            <person name="Watanabe K."/>
        </authorList>
    </citation>
    <scope>NUCLEOTIDE SEQUENCE [LARGE SCALE GENOMIC DNA]</scope>
</reference>
<sequence length="193" mass="22813">MDAEIICNLWNCSLTERMCQFNWKRRIYHMVLLDVFFAMEKKKDRVTRAGPWCFDNKLIVIENWRRGLDHMTCDFDTYFFYIHVQGLKEEYFTREVVGMVGLLCLVHPRVVWSLASLVTSKKSRLVFLIETKLWNNECDDIKYKLKMPNPLIIESERRKGGLAFLWGRDIGVEVISYSTHHIEAIIVEGDSEP</sequence>
<evidence type="ECO:0000313" key="1">
    <source>
        <dbReference type="EMBL" id="GAA0186510.1"/>
    </source>
</evidence>
<dbReference type="EMBL" id="BAABME010013764">
    <property type="protein sequence ID" value="GAA0186510.1"/>
    <property type="molecule type" value="Genomic_DNA"/>
</dbReference>
<protein>
    <recommendedName>
        <fullName evidence="3">DUF4283 domain-containing protein</fullName>
    </recommendedName>
</protein>
<accession>A0AAV3S0Y4</accession>
<comment type="caution">
    <text evidence="1">The sequence shown here is derived from an EMBL/GenBank/DDBJ whole genome shotgun (WGS) entry which is preliminary data.</text>
</comment>
<proteinExistence type="predicted"/>
<evidence type="ECO:0008006" key="3">
    <source>
        <dbReference type="Google" id="ProtNLM"/>
    </source>
</evidence>
<dbReference type="AlphaFoldDB" id="A0AAV3S0Y4"/>
<gene>
    <name evidence="1" type="ORF">LIER_33798</name>
</gene>
<keyword evidence="2" id="KW-1185">Reference proteome</keyword>
<dbReference type="Proteomes" id="UP001454036">
    <property type="component" value="Unassembled WGS sequence"/>
</dbReference>
<organism evidence="1 2">
    <name type="scientific">Lithospermum erythrorhizon</name>
    <name type="common">Purple gromwell</name>
    <name type="synonym">Lithospermum officinale var. erythrorhizon</name>
    <dbReference type="NCBI Taxonomy" id="34254"/>
    <lineage>
        <taxon>Eukaryota</taxon>
        <taxon>Viridiplantae</taxon>
        <taxon>Streptophyta</taxon>
        <taxon>Embryophyta</taxon>
        <taxon>Tracheophyta</taxon>
        <taxon>Spermatophyta</taxon>
        <taxon>Magnoliopsida</taxon>
        <taxon>eudicotyledons</taxon>
        <taxon>Gunneridae</taxon>
        <taxon>Pentapetalae</taxon>
        <taxon>asterids</taxon>
        <taxon>lamiids</taxon>
        <taxon>Boraginales</taxon>
        <taxon>Boraginaceae</taxon>
        <taxon>Boraginoideae</taxon>
        <taxon>Lithospermeae</taxon>
        <taxon>Lithospermum</taxon>
    </lineage>
</organism>